<gene>
    <name evidence="1" type="ORF">CEXT_504941</name>
</gene>
<name>A0AAV4PGM1_CAEEX</name>
<sequence length="126" mass="14965">MECHYTREFDKRMDVNYGKPWLDYHKMFNFNQTGRVQPRQKHYIHFSDYSPAIRKVISDLAIAKKVLGEDKRLDSKSKYRYNKIFGETLDSILRACPDKSKQNLKRSSKMSPIFGSECVDVYQVKM</sequence>
<evidence type="ECO:0000313" key="2">
    <source>
        <dbReference type="Proteomes" id="UP001054945"/>
    </source>
</evidence>
<comment type="caution">
    <text evidence="1">The sequence shown here is derived from an EMBL/GenBank/DDBJ whole genome shotgun (WGS) entry which is preliminary data.</text>
</comment>
<protein>
    <submittedName>
        <fullName evidence="1">Uncharacterized protein</fullName>
    </submittedName>
</protein>
<dbReference type="AlphaFoldDB" id="A0AAV4PGM1"/>
<proteinExistence type="predicted"/>
<dbReference type="EMBL" id="BPLR01004657">
    <property type="protein sequence ID" value="GIX96502.1"/>
    <property type="molecule type" value="Genomic_DNA"/>
</dbReference>
<keyword evidence="2" id="KW-1185">Reference proteome</keyword>
<accession>A0AAV4PGM1</accession>
<organism evidence="1 2">
    <name type="scientific">Caerostris extrusa</name>
    <name type="common">Bark spider</name>
    <name type="synonym">Caerostris bankana</name>
    <dbReference type="NCBI Taxonomy" id="172846"/>
    <lineage>
        <taxon>Eukaryota</taxon>
        <taxon>Metazoa</taxon>
        <taxon>Ecdysozoa</taxon>
        <taxon>Arthropoda</taxon>
        <taxon>Chelicerata</taxon>
        <taxon>Arachnida</taxon>
        <taxon>Araneae</taxon>
        <taxon>Araneomorphae</taxon>
        <taxon>Entelegynae</taxon>
        <taxon>Araneoidea</taxon>
        <taxon>Araneidae</taxon>
        <taxon>Caerostris</taxon>
    </lineage>
</organism>
<evidence type="ECO:0000313" key="1">
    <source>
        <dbReference type="EMBL" id="GIX96502.1"/>
    </source>
</evidence>
<dbReference type="Proteomes" id="UP001054945">
    <property type="component" value="Unassembled WGS sequence"/>
</dbReference>
<reference evidence="1 2" key="1">
    <citation type="submission" date="2021-06" db="EMBL/GenBank/DDBJ databases">
        <title>Caerostris extrusa draft genome.</title>
        <authorList>
            <person name="Kono N."/>
            <person name="Arakawa K."/>
        </authorList>
    </citation>
    <scope>NUCLEOTIDE SEQUENCE [LARGE SCALE GENOMIC DNA]</scope>
</reference>